<organism evidence="1 2">
    <name type="scientific">Pseudomarimonas arenosa</name>
    <dbReference type="NCBI Taxonomy" id="2774145"/>
    <lineage>
        <taxon>Bacteria</taxon>
        <taxon>Pseudomonadati</taxon>
        <taxon>Pseudomonadota</taxon>
        <taxon>Gammaproteobacteria</taxon>
        <taxon>Lysobacterales</taxon>
        <taxon>Lysobacteraceae</taxon>
        <taxon>Pseudomarimonas</taxon>
    </lineage>
</organism>
<dbReference type="RefSeq" id="WP_192029053.1">
    <property type="nucleotide sequence ID" value="NZ_JACYTR010000011.1"/>
</dbReference>
<reference evidence="1 2" key="1">
    <citation type="submission" date="2020-09" db="EMBL/GenBank/DDBJ databases">
        <title>Pseudoxanthomonas sp. CAU 1598 isolated from sand of Yaerae Beach.</title>
        <authorList>
            <person name="Kim W."/>
        </authorList>
    </citation>
    <scope>NUCLEOTIDE SEQUENCE [LARGE SCALE GENOMIC DNA]</scope>
    <source>
        <strain evidence="1 2">CAU 1598</strain>
    </source>
</reference>
<sequence length="148" mass="15871">MSLRQQLTDDMKAAMKGGDKERLGVIRLINAAIKQREVDERIEITDAIVLAVLEKMTKQRKDSISQYEAAGRDDLAAVERMEMGIIQTYLPAQMSDAELQAAVDAAVAEVGASSPADMGKVMAVLKPRIAGKADMGQASAKVKAALTP</sequence>
<dbReference type="AlphaFoldDB" id="A0AAW3ZJL9"/>
<accession>A0AAW3ZJL9</accession>
<gene>
    <name evidence="1" type="ORF">IFO71_08130</name>
</gene>
<name>A0AAW3ZJL9_9GAMM</name>
<dbReference type="Proteomes" id="UP000613768">
    <property type="component" value="Unassembled WGS sequence"/>
</dbReference>
<keyword evidence="2" id="KW-1185">Reference proteome</keyword>
<dbReference type="SUPFAM" id="SSF89095">
    <property type="entry name" value="GatB/YqeY motif"/>
    <property type="match status" value="1"/>
</dbReference>
<dbReference type="Gene3D" id="1.10.1510.10">
    <property type="entry name" value="Uncharacterised protein YqeY/AIM41 PF09424, N-terminal domain"/>
    <property type="match status" value="1"/>
</dbReference>
<dbReference type="PANTHER" id="PTHR28055">
    <property type="entry name" value="ALTERED INHERITANCE OF MITOCHONDRIA PROTEIN 41, MITOCHONDRIAL"/>
    <property type="match status" value="1"/>
</dbReference>
<evidence type="ECO:0000313" key="1">
    <source>
        <dbReference type="EMBL" id="MBD8525709.1"/>
    </source>
</evidence>
<dbReference type="GO" id="GO:0016884">
    <property type="term" value="F:carbon-nitrogen ligase activity, with glutamine as amido-N-donor"/>
    <property type="evidence" value="ECO:0007669"/>
    <property type="project" value="InterPro"/>
</dbReference>
<dbReference type="EMBL" id="JACYTR010000011">
    <property type="protein sequence ID" value="MBD8525709.1"/>
    <property type="molecule type" value="Genomic_DNA"/>
</dbReference>
<proteinExistence type="predicted"/>
<comment type="caution">
    <text evidence="1">The sequence shown here is derived from an EMBL/GenBank/DDBJ whole genome shotgun (WGS) entry which is preliminary data.</text>
</comment>
<evidence type="ECO:0000313" key="2">
    <source>
        <dbReference type="Proteomes" id="UP000613768"/>
    </source>
</evidence>
<dbReference type="InterPro" id="IPR023168">
    <property type="entry name" value="GatB_Yqey_C_2"/>
</dbReference>
<protein>
    <submittedName>
        <fullName evidence="1">GatB/YqeY domain-containing protein</fullName>
    </submittedName>
</protein>
<dbReference type="InterPro" id="IPR019004">
    <property type="entry name" value="YqeY/Aim41"/>
</dbReference>
<dbReference type="Pfam" id="PF09424">
    <property type="entry name" value="YqeY"/>
    <property type="match status" value="1"/>
</dbReference>
<dbReference type="PANTHER" id="PTHR28055:SF1">
    <property type="entry name" value="ALTERED INHERITANCE OF MITOCHONDRIA PROTEIN 41, MITOCHONDRIAL"/>
    <property type="match status" value="1"/>
</dbReference>
<dbReference type="InterPro" id="IPR042184">
    <property type="entry name" value="YqeY/Aim41_N"/>
</dbReference>
<dbReference type="InterPro" id="IPR003789">
    <property type="entry name" value="Asn/Gln_tRNA_amidoTrase-B-like"/>
</dbReference>
<dbReference type="Gene3D" id="1.10.10.410">
    <property type="match status" value="1"/>
</dbReference>